<proteinExistence type="predicted"/>
<comment type="caution">
    <text evidence="1">The sequence shown here is derived from an EMBL/GenBank/DDBJ whole genome shotgun (WGS) entry which is preliminary data.</text>
</comment>
<dbReference type="AlphaFoldDB" id="A0A8X6S1E0"/>
<evidence type="ECO:0000313" key="1">
    <source>
        <dbReference type="EMBL" id="GFY05702.1"/>
    </source>
</evidence>
<accession>A0A8X6S1E0</accession>
<dbReference type="EMBL" id="BMAU01021255">
    <property type="protein sequence ID" value="GFY05702.1"/>
    <property type="molecule type" value="Genomic_DNA"/>
</dbReference>
<dbReference type="Proteomes" id="UP000887159">
    <property type="component" value="Unassembled WGS sequence"/>
</dbReference>
<reference evidence="1" key="1">
    <citation type="submission" date="2020-08" db="EMBL/GenBank/DDBJ databases">
        <title>Multicomponent nature underlies the extraordinary mechanical properties of spider dragline silk.</title>
        <authorList>
            <person name="Kono N."/>
            <person name="Nakamura H."/>
            <person name="Mori M."/>
            <person name="Yoshida Y."/>
            <person name="Ohtoshi R."/>
            <person name="Malay A.D."/>
            <person name="Moran D.A.P."/>
            <person name="Tomita M."/>
            <person name="Numata K."/>
            <person name="Arakawa K."/>
        </authorList>
    </citation>
    <scope>NUCLEOTIDE SEQUENCE</scope>
</reference>
<sequence>MSKFTTHLESDLVPIVVDPHFFLPRNPIVSIKRVPRFLRQQILLGYQDPLFFSRRRNYSSSTVFQEHNRRCLRRIIRQDRDYSSSTDTNCQPRLFPTNFNSQRIREDRNSRVPVRKPLISARNAKIPLQGSRERRQ</sequence>
<protein>
    <submittedName>
        <fullName evidence="1">Uncharacterized protein</fullName>
    </submittedName>
</protein>
<gene>
    <name evidence="1" type="ORF">TNCV_4403691</name>
</gene>
<keyword evidence="2" id="KW-1185">Reference proteome</keyword>
<evidence type="ECO:0000313" key="2">
    <source>
        <dbReference type="Proteomes" id="UP000887159"/>
    </source>
</evidence>
<organism evidence="1 2">
    <name type="scientific">Trichonephila clavipes</name>
    <name type="common">Golden silk orbweaver</name>
    <name type="synonym">Nephila clavipes</name>
    <dbReference type="NCBI Taxonomy" id="2585209"/>
    <lineage>
        <taxon>Eukaryota</taxon>
        <taxon>Metazoa</taxon>
        <taxon>Ecdysozoa</taxon>
        <taxon>Arthropoda</taxon>
        <taxon>Chelicerata</taxon>
        <taxon>Arachnida</taxon>
        <taxon>Araneae</taxon>
        <taxon>Araneomorphae</taxon>
        <taxon>Entelegynae</taxon>
        <taxon>Araneoidea</taxon>
        <taxon>Nephilidae</taxon>
        <taxon>Trichonephila</taxon>
    </lineage>
</organism>
<name>A0A8X6S1E0_TRICX</name>